<dbReference type="EMBL" id="JH993045">
    <property type="protein sequence ID" value="EKX38823.1"/>
    <property type="molecule type" value="Genomic_DNA"/>
</dbReference>
<dbReference type="GO" id="GO:0005737">
    <property type="term" value="C:cytoplasm"/>
    <property type="evidence" value="ECO:0007669"/>
    <property type="project" value="TreeGrafter"/>
</dbReference>
<dbReference type="OMA" id="QSPTIMN"/>
<feature type="domain" description="UBA" evidence="9">
    <location>
        <begin position="328"/>
        <end position="368"/>
    </location>
</feature>
<dbReference type="STRING" id="905079.L1IRG8"/>
<keyword evidence="5 6" id="KW-0067">ATP-binding</keyword>
<dbReference type="InterPro" id="IPR000719">
    <property type="entry name" value="Prot_kinase_dom"/>
</dbReference>
<sequence>MFAANQKELDVSGLQNLVRSIGDEHVATLHQPFSSVDFYTFGRTLGEGAYGKVKLGTHRLTGEMVAIKTFEKSKLTEPTARKRVAREVRILKALCHPNIIRLFEVVDAPYRQLLIMQYSSGGDLCKYVRENRRLHESEASRLFAQIVDGLQYCHSCGIVHRDVKLDNLLMDQDKNIKIVDFGFSVSFKPGQRLRKACGSPSYAAPEIVARKPYLAPCVDVWSTGVVLFAMVCGYFPFQGANSQELCRKIMKGKFECPTFMSSECRDLVRRMLNIDPARRITFEECSQHVWCRKSFDTVAQQKSKEKAPPSFIDCELSVDSVNRAPVISVDQDLLRQVVDLGFDPHFASRSVAANRHNICSASYWLLHHKKSRGTSSLTS</sequence>
<evidence type="ECO:0008006" key="13">
    <source>
        <dbReference type="Google" id="ProtNLM"/>
    </source>
</evidence>
<dbReference type="FunFam" id="1.10.510.10:FF:000571">
    <property type="entry name" value="Maternal embryonic leucine zipper kinase"/>
    <property type="match status" value="1"/>
</dbReference>
<dbReference type="GO" id="GO:0035556">
    <property type="term" value="P:intracellular signal transduction"/>
    <property type="evidence" value="ECO:0007669"/>
    <property type="project" value="TreeGrafter"/>
</dbReference>
<name>L1IRG8_GUITC</name>
<evidence type="ECO:0000256" key="6">
    <source>
        <dbReference type="PROSITE-ProRule" id="PRU10141"/>
    </source>
</evidence>
<dbReference type="CDD" id="cd14003">
    <property type="entry name" value="STKc_AMPK-like"/>
    <property type="match status" value="1"/>
</dbReference>
<dbReference type="GeneID" id="17295566"/>
<dbReference type="FunFam" id="3.30.200.20:FF:000003">
    <property type="entry name" value="Non-specific serine/threonine protein kinase"/>
    <property type="match status" value="1"/>
</dbReference>
<evidence type="ECO:0000313" key="12">
    <source>
        <dbReference type="Proteomes" id="UP000011087"/>
    </source>
</evidence>
<dbReference type="HOGENOM" id="CLU_000288_63_0_1"/>
<dbReference type="InterPro" id="IPR008271">
    <property type="entry name" value="Ser/Thr_kinase_AS"/>
</dbReference>
<evidence type="ECO:0000313" key="10">
    <source>
        <dbReference type="EMBL" id="EKX38823.1"/>
    </source>
</evidence>
<dbReference type="PANTHER" id="PTHR24346">
    <property type="entry name" value="MAP/MICROTUBULE AFFINITY-REGULATING KINASE"/>
    <property type="match status" value="1"/>
</dbReference>
<dbReference type="InterPro" id="IPR011009">
    <property type="entry name" value="Kinase-like_dom_sf"/>
</dbReference>
<evidence type="ECO:0000259" key="8">
    <source>
        <dbReference type="PROSITE" id="PS50011"/>
    </source>
</evidence>
<dbReference type="PaxDb" id="55529-EKX38823"/>
<keyword evidence="3 6" id="KW-0547">Nucleotide-binding</keyword>
<dbReference type="PANTHER" id="PTHR24346:SF30">
    <property type="entry name" value="MATERNAL EMBRYONIC LEUCINE ZIPPER KINASE"/>
    <property type="match status" value="1"/>
</dbReference>
<dbReference type="PROSITE" id="PS50030">
    <property type="entry name" value="UBA"/>
    <property type="match status" value="1"/>
</dbReference>
<dbReference type="InterPro" id="IPR015940">
    <property type="entry name" value="UBA"/>
</dbReference>
<dbReference type="Gene3D" id="1.10.510.10">
    <property type="entry name" value="Transferase(Phosphotransferase) domain 1"/>
    <property type="match status" value="1"/>
</dbReference>
<dbReference type="GO" id="GO:0004674">
    <property type="term" value="F:protein serine/threonine kinase activity"/>
    <property type="evidence" value="ECO:0007669"/>
    <property type="project" value="UniProtKB-KW"/>
</dbReference>
<dbReference type="GO" id="GO:0005524">
    <property type="term" value="F:ATP binding"/>
    <property type="evidence" value="ECO:0007669"/>
    <property type="project" value="UniProtKB-UniRule"/>
</dbReference>
<evidence type="ECO:0000256" key="3">
    <source>
        <dbReference type="ARBA" id="ARBA00022741"/>
    </source>
</evidence>
<protein>
    <recommendedName>
        <fullName evidence="13">Protein kinase domain-containing protein</fullName>
    </recommendedName>
</protein>
<dbReference type="PROSITE" id="PS50011">
    <property type="entry name" value="PROTEIN_KINASE_DOM"/>
    <property type="match status" value="1"/>
</dbReference>
<dbReference type="Pfam" id="PF00069">
    <property type="entry name" value="Pkinase"/>
    <property type="match status" value="1"/>
</dbReference>
<dbReference type="KEGG" id="gtt:GUITHDRAFT_89286"/>
<feature type="domain" description="Protein kinase" evidence="8">
    <location>
        <begin position="39"/>
        <end position="291"/>
    </location>
</feature>
<dbReference type="SMART" id="SM00220">
    <property type="entry name" value="S_TKc"/>
    <property type="match status" value="1"/>
</dbReference>
<dbReference type="SUPFAM" id="SSF56112">
    <property type="entry name" value="Protein kinase-like (PK-like)"/>
    <property type="match status" value="1"/>
</dbReference>
<keyword evidence="12" id="KW-1185">Reference proteome</keyword>
<evidence type="ECO:0000313" key="11">
    <source>
        <dbReference type="EnsemblProtists" id="EKX38823"/>
    </source>
</evidence>
<dbReference type="RefSeq" id="XP_005825803.1">
    <property type="nucleotide sequence ID" value="XM_005825746.1"/>
</dbReference>
<keyword evidence="1 7" id="KW-0723">Serine/threonine-protein kinase</keyword>
<reference evidence="11" key="3">
    <citation type="submission" date="2015-06" db="UniProtKB">
        <authorList>
            <consortium name="EnsemblProtists"/>
        </authorList>
    </citation>
    <scope>IDENTIFICATION</scope>
</reference>
<dbReference type="AlphaFoldDB" id="L1IRG8"/>
<gene>
    <name evidence="10" type="ORF">GUITHDRAFT_89286</name>
</gene>
<evidence type="ECO:0000256" key="4">
    <source>
        <dbReference type="ARBA" id="ARBA00022777"/>
    </source>
</evidence>
<comment type="similarity">
    <text evidence="7">Belongs to the protein kinase superfamily.</text>
</comment>
<dbReference type="PROSITE" id="PS00108">
    <property type="entry name" value="PROTEIN_KINASE_ST"/>
    <property type="match status" value="1"/>
</dbReference>
<evidence type="ECO:0000256" key="5">
    <source>
        <dbReference type="ARBA" id="ARBA00022840"/>
    </source>
</evidence>
<proteinExistence type="inferred from homology"/>
<dbReference type="InterPro" id="IPR017441">
    <property type="entry name" value="Protein_kinase_ATP_BS"/>
</dbReference>
<reference evidence="10 12" key="1">
    <citation type="journal article" date="2012" name="Nature">
        <title>Algal genomes reveal evolutionary mosaicism and the fate of nucleomorphs.</title>
        <authorList>
            <consortium name="DOE Joint Genome Institute"/>
            <person name="Curtis B.A."/>
            <person name="Tanifuji G."/>
            <person name="Burki F."/>
            <person name="Gruber A."/>
            <person name="Irimia M."/>
            <person name="Maruyama S."/>
            <person name="Arias M.C."/>
            <person name="Ball S.G."/>
            <person name="Gile G.H."/>
            <person name="Hirakawa Y."/>
            <person name="Hopkins J.F."/>
            <person name="Kuo A."/>
            <person name="Rensing S.A."/>
            <person name="Schmutz J."/>
            <person name="Symeonidi A."/>
            <person name="Elias M."/>
            <person name="Eveleigh R.J."/>
            <person name="Herman E.K."/>
            <person name="Klute M.J."/>
            <person name="Nakayama T."/>
            <person name="Obornik M."/>
            <person name="Reyes-Prieto A."/>
            <person name="Armbrust E.V."/>
            <person name="Aves S.J."/>
            <person name="Beiko R.G."/>
            <person name="Coutinho P."/>
            <person name="Dacks J.B."/>
            <person name="Durnford D.G."/>
            <person name="Fast N.M."/>
            <person name="Green B.R."/>
            <person name="Grisdale C.J."/>
            <person name="Hempel F."/>
            <person name="Henrissat B."/>
            <person name="Hoppner M.P."/>
            <person name="Ishida K."/>
            <person name="Kim E."/>
            <person name="Koreny L."/>
            <person name="Kroth P.G."/>
            <person name="Liu Y."/>
            <person name="Malik S.B."/>
            <person name="Maier U.G."/>
            <person name="McRose D."/>
            <person name="Mock T."/>
            <person name="Neilson J.A."/>
            <person name="Onodera N.T."/>
            <person name="Poole A.M."/>
            <person name="Pritham E.J."/>
            <person name="Richards T.A."/>
            <person name="Rocap G."/>
            <person name="Roy S.W."/>
            <person name="Sarai C."/>
            <person name="Schaack S."/>
            <person name="Shirato S."/>
            <person name="Slamovits C.H."/>
            <person name="Spencer D.F."/>
            <person name="Suzuki S."/>
            <person name="Worden A.Z."/>
            <person name="Zauner S."/>
            <person name="Barry K."/>
            <person name="Bell C."/>
            <person name="Bharti A.K."/>
            <person name="Crow J.A."/>
            <person name="Grimwood J."/>
            <person name="Kramer R."/>
            <person name="Lindquist E."/>
            <person name="Lucas S."/>
            <person name="Salamov A."/>
            <person name="McFadden G.I."/>
            <person name="Lane C.E."/>
            <person name="Keeling P.J."/>
            <person name="Gray M.W."/>
            <person name="Grigoriev I.V."/>
            <person name="Archibald J.M."/>
        </authorList>
    </citation>
    <scope>NUCLEOTIDE SEQUENCE</scope>
    <source>
        <strain evidence="10 12">CCMP2712</strain>
    </source>
</reference>
<evidence type="ECO:0000256" key="1">
    <source>
        <dbReference type="ARBA" id="ARBA00022527"/>
    </source>
</evidence>
<dbReference type="OrthoDB" id="193931at2759"/>
<dbReference type="eggNOG" id="KOG0583">
    <property type="taxonomic scope" value="Eukaryota"/>
</dbReference>
<keyword evidence="4" id="KW-0418">Kinase</keyword>
<evidence type="ECO:0000259" key="9">
    <source>
        <dbReference type="PROSITE" id="PS50030"/>
    </source>
</evidence>
<dbReference type="EnsemblProtists" id="EKX38823">
    <property type="protein sequence ID" value="EKX38823"/>
    <property type="gene ID" value="GUITHDRAFT_89286"/>
</dbReference>
<dbReference type="Proteomes" id="UP000011087">
    <property type="component" value="Unassembled WGS sequence"/>
</dbReference>
<evidence type="ECO:0000256" key="7">
    <source>
        <dbReference type="RuleBase" id="RU000304"/>
    </source>
</evidence>
<reference evidence="12" key="2">
    <citation type="submission" date="2012-11" db="EMBL/GenBank/DDBJ databases">
        <authorList>
            <person name="Kuo A."/>
            <person name="Curtis B.A."/>
            <person name="Tanifuji G."/>
            <person name="Burki F."/>
            <person name="Gruber A."/>
            <person name="Irimia M."/>
            <person name="Maruyama S."/>
            <person name="Arias M.C."/>
            <person name="Ball S.G."/>
            <person name="Gile G.H."/>
            <person name="Hirakawa Y."/>
            <person name="Hopkins J.F."/>
            <person name="Rensing S.A."/>
            <person name="Schmutz J."/>
            <person name="Symeonidi A."/>
            <person name="Elias M."/>
            <person name="Eveleigh R.J."/>
            <person name="Herman E.K."/>
            <person name="Klute M.J."/>
            <person name="Nakayama T."/>
            <person name="Obornik M."/>
            <person name="Reyes-Prieto A."/>
            <person name="Armbrust E.V."/>
            <person name="Aves S.J."/>
            <person name="Beiko R.G."/>
            <person name="Coutinho P."/>
            <person name="Dacks J.B."/>
            <person name="Durnford D.G."/>
            <person name="Fast N.M."/>
            <person name="Green B.R."/>
            <person name="Grisdale C."/>
            <person name="Hempe F."/>
            <person name="Henrissat B."/>
            <person name="Hoppner M.P."/>
            <person name="Ishida K.-I."/>
            <person name="Kim E."/>
            <person name="Koreny L."/>
            <person name="Kroth P.G."/>
            <person name="Liu Y."/>
            <person name="Malik S.-B."/>
            <person name="Maier U.G."/>
            <person name="McRose D."/>
            <person name="Mock T."/>
            <person name="Neilson J.A."/>
            <person name="Onodera N.T."/>
            <person name="Poole A.M."/>
            <person name="Pritham E.J."/>
            <person name="Richards T.A."/>
            <person name="Rocap G."/>
            <person name="Roy S.W."/>
            <person name="Sarai C."/>
            <person name="Schaack S."/>
            <person name="Shirato S."/>
            <person name="Slamovits C.H."/>
            <person name="Spencer D.F."/>
            <person name="Suzuki S."/>
            <person name="Worden A.Z."/>
            <person name="Zauner S."/>
            <person name="Barry K."/>
            <person name="Bell C."/>
            <person name="Bharti A.K."/>
            <person name="Crow J.A."/>
            <person name="Grimwood J."/>
            <person name="Kramer R."/>
            <person name="Lindquist E."/>
            <person name="Lucas S."/>
            <person name="Salamov A."/>
            <person name="McFadden G.I."/>
            <person name="Lane C.E."/>
            <person name="Keeling P.J."/>
            <person name="Gray M.W."/>
            <person name="Grigoriev I.V."/>
            <person name="Archibald J.M."/>
        </authorList>
    </citation>
    <scope>NUCLEOTIDE SEQUENCE</scope>
    <source>
        <strain evidence="12">CCMP2712</strain>
    </source>
</reference>
<keyword evidence="2" id="KW-0808">Transferase</keyword>
<dbReference type="PROSITE" id="PS00107">
    <property type="entry name" value="PROTEIN_KINASE_ATP"/>
    <property type="match status" value="1"/>
</dbReference>
<feature type="binding site" evidence="6">
    <location>
        <position position="68"/>
    </location>
    <ligand>
        <name>ATP</name>
        <dbReference type="ChEBI" id="CHEBI:30616"/>
    </ligand>
</feature>
<organism evidence="10">
    <name type="scientific">Guillardia theta (strain CCMP2712)</name>
    <name type="common">Cryptophyte</name>
    <dbReference type="NCBI Taxonomy" id="905079"/>
    <lineage>
        <taxon>Eukaryota</taxon>
        <taxon>Cryptophyceae</taxon>
        <taxon>Pyrenomonadales</taxon>
        <taxon>Geminigeraceae</taxon>
        <taxon>Guillardia</taxon>
    </lineage>
</organism>
<evidence type="ECO:0000256" key="2">
    <source>
        <dbReference type="ARBA" id="ARBA00022679"/>
    </source>
</evidence>
<accession>L1IRG8</accession>